<accession>A0A927CMU0</accession>
<keyword evidence="9" id="KW-0812">Transmembrane</keyword>
<gene>
    <name evidence="11" type="ORF">IDH41_16365</name>
</gene>
<evidence type="ECO:0000256" key="7">
    <source>
        <dbReference type="ARBA" id="ARBA00023012"/>
    </source>
</evidence>
<dbReference type="CDD" id="cd00075">
    <property type="entry name" value="HATPase"/>
    <property type="match status" value="1"/>
</dbReference>
<keyword evidence="4" id="KW-0547">Nucleotide-binding</keyword>
<feature type="transmembrane region" description="Helical" evidence="9">
    <location>
        <begin position="74"/>
        <end position="91"/>
    </location>
</feature>
<evidence type="ECO:0000256" key="1">
    <source>
        <dbReference type="ARBA" id="ARBA00000085"/>
    </source>
</evidence>
<keyword evidence="12" id="KW-1185">Reference proteome</keyword>
<feature type="transmembrane region" description="Helical" evidence="9">
    <location>
        <begin position="162"/>
        <end position="182"/>
    </location>
</feature>
<evidence type="ECO:0000256" key="8">
    <source>
        <dbReference type="SAM" id="MobiDB-lite"/>
    </source>
</evidence>
<evidence type="ECO:0000313" key="11">
    <source>
        <dbReference type="EMBL" id="MBD2870162.1"/>
    </source>
</evidence>
<evidence type="ECO:0000313" key="12">
    <source>
        <dbReference type="Proteomes" id="UP000632125"/>
    </source>
</evidence>
<dbReference type="GO" id="GO:0005886">
    <property type="term" value="C:plasma membrane"/>
    <property type="evidence" value="ECO:0007669"/>
    <property type="project" value="TreeGrafter"/>
</dbReference>
<comment type="caution">
    <text evidence="11">The sequence shown here is derived from an EMBL/GenBank/DDBJ whole genome shotgun (WGS) entry which is preliminary data.</text>
</comment>
<dbReference type="EC" id="2.7.13.3" evidence="2"/>
<name>A0A927CMU0_9BACL</name>
<dbReference type="PANTHER" id="PTHR44936">
    <property type="entry name" value="SENSOR PROTEIN CREC"/>
    <property type="match status" value="1"/>
</dbReference>
<evidence type="ECO:0000259" key="10">
    <source>
        <dbReference type="PROSITE" id="PS50109"/>
    </source>
</evidence>
<dbReference type="InterPro" id="IPR036890">
    <property type="entry name" value="HATPase_C_sf"/>
</dbReference>
<proteinExistence type="predicted"/>
<dbReference type="AlphaFoldDB" id="A0A927CMU0"/>
<dbReference type="EMBL" id="JACXIY010000018">
    <property type="protein sequence ID" value="MBD2870162.1"/>
    <property type="molecule type" value="Genomic_DNA"/>
</dbReference>
<dbReference type="RefSeq" id="WP_190862856.1">
    <property type="nucleotide sequence ID" value="NZ_JACXIY010000018.1"/>
</dbReference>
<protein>
    <recommendedName>
        <fullName evidence="2">histidine kinase</fullName>
        <ecNumber evidence="2">2.7.13.3</ecNumber>
    </recommendedName>
</protein>
<keyword evidence="6" id="KW-0067">ATP-binding</keyword>
<dbReference type="GO" id="GO:0000155">
    <property type="term" value="F:phosphorelay sensor kinase activity"/>
    <property type="evidence" value="ECO:0007669"/>
    <property type="project" value="TreeGrafter"/>
</dbReference>
<keyword evidence="9" id="KW-0472">Membrane</keyword>
<dbReference type="InterPro" id="IPR004358">
    <property type="entry name" value="Sig_transdc_His_kin-like_C"/>
</dbReference>
<feature type="transmembrane region" description="Helical" evidence="9">
    <location>
        <begin position="194"/>
        <end position="222"/>
    </location>
</feature>
<dbReference type="Pfam" id="PF02518">
    <property type="entry name" value="HATPase_c"/>
    <property type="match status" value="1"/>
</dbReference>
<keyword evidence="5 11" id="KW-0418">Kinase</keyword>
<dbReference type="InterPro" id="IPR050980">
    <property type="entry name" value="2C_sensor_his_kinase"/>
</dbReference>
<dbReference type="PRINTS" id="PR00344">
    <property type="entry name" value="BCTRLSENSOR"/>
</dbReference>
<evidence type="ECO:0000256" key="5">
    <source>
        <dbReference type="ARBA" id="ARBA00022777"/>
    </source>
</evidence>
<reference evidence="11" key="1">
    <citation type="submission" date="2020-09" db="EMBL/GenBank/DDBJ databases">
        <title>A novel bacterium of genus Paenibacillus, isolated from South China Sea.</title>
        <authorList>
            <person name="Huang H."/>
            <person name="Mo K."/>
            <person name="Hu Y."/>
        </authorList>
    </citation>
    <scope>NUCLEOTIDE SEQUENCE</scope>
    <source>
        <strain evidence="11">IB182493</strain>
    </source>
</reference>
<sequence>MLFVLIALWAVAAIVWLSDRQAAVNRWLGMVAFSGGAGALAAVIDLYVMPAAAEAGLNEVGRQLLYRLQAASSVFSYYGVPYSFVLFAIAYRPVPLSKRWQQGLPFVLLIPIAFCLIFTPAYNEMYPITFRIVVWWAVPYILYGAAQVLLKRQLYASFSRTHWIVCSAVLPPVLFSMVMNYILPTLGHLRMWVYNTWIVGLGVTVFVIGLFTYGFMGVRVLVDRRRFDSTLRAVTSGTAILNHAIKNDAGKMRLFSEKMKAYAIETGQKELLADVETVLQASRHMQEMLQRVHRRTEDLVLQTQAVDLSRLIDRTLKPYEPALGHVRLTRGLARGWEVRIDPAQVGEALGNLVANALEAMRGSGELSVFLTETKRELIIEVRDTGPGMDRREAAKALEPFYTSKGGSGANFGLGLPYAYHVMRKHKGMLQLRSKPGAGTAVYMTFPKRSVQASKANAEETRQEAMEGGEHSG</sequence>
<evidence type="ECO:0000256" key="3">
    <source>
        <dbReference type="ARBA" id="ARBA00022679"/>
    </source>
</evidence>
<organism evidence="11 12">
    <name type="scientific">Paenibacillus arenilitoris</name>
    <dbReference type="NCBI Taxonomy" id="2772299"/>
    <lineage>
        <taxon>Bacteria</taxon>
        <taxon>Bacillati</taxon>
        <taxon>Bacillota</taxon>
        <taxon>Bacilli</taxon>
        <taxon>Bacillales</taxon>
        <taxon>Paenibacillaceae</taxon>
        <taxon>Paenibacillus</taxon>
    </lineage>
</organism>
<dbReference type="PANTHER" id="PTHR44936:SF10">
    <property type="entry name" value="SENSOR PROTEIN RSTB"/>
    <property type="match status" value="1"/>
</dbReference>
<dbReference type="Proteomes" id="UP000632125">
    <property type="component" value="Unassembled WGS sequence"/>
</dbReference>
<comment type="catalytic activity">
    <reaction evidence="1">
        <text>ATP + protein L-histidine = ADP + protein N-phospho-L-histidine.</text>
        <dbReference type="EC" id="2.7.13.3"/>
    </reaction>
</comment>
<feature type="domain" description="Histidine kinase" evidence="10">
    <location>
        <begin position="240"/>
        <end position="449"/>
    </location>
</feature>
<feature type="region of interest" description="Disordered" evidence="8">
    <location>
        <begin position="450"/>
        <end position="472"/>
    </location>
</feature>
<keyword evidence="7" id="KW-0902">Two-component regulatory system</keyword>
<keyword evidence="9" id="KW-1133">Transmembrane helix</keyword>
<evidence type="ECO:0000256" key="4">
    <source>
        <dbReference type="ARBA" id="ARBA00022741"/>
    </source>
</evidence>
<dbReference type="PROSITE" id="PS50109">
    <property type="entry name" value="HIS_KIN"/>
    <property type="match status" value="1"/>
</dbReference>
<feature type="transmembrane region" description="Helical" evidence="9">
    <location>
        <begin position="103"/>
        <end position="122"/>
    </location>
</feature>
<dbReference type="InterPro" id="IPR005467">
    <property type="entry name" value="His_kinase_dom"/>
</dbReference>
<evidence type="ECO:0000256" key="6">
    <source>
        <dbReference type="ARBA" id="ARBA00022840"/>
    </source>
</evidence>
<dbReference type="SMART" id="SM00387">
    <property type="entry name" value="HATPase_c"/>
    <property type="match status" value="1"/>
</dbReference>
<dbReference type="SUPFAM" id="SSF55874">
    <property type="entry name" value="ATPase domain of HSP90 chaperone/DNA topoisomerase II/histidine kinase"/>
    <property type="match status" value="1"/>
</dbReference>
<evidence type="ECO:0000256" key="9">
    <source>
        <dbReference type="SAM" id="Phobius"/>
    </source>
</evidence>
<dbReference type="Gene3D" id="3.30.565.10">
    <property type="entry name" value="Histidine kinase-like ATPase, C-terminal domain"/>
    <property type="match status" value="1"/>
</dbReference>
<dbReference type="InterPro" id="IPR003594">
    <property type="entry name" value="HATPase_dom"/>
</dbReference>
<keyword evidence="3" id="KW-0808">Transferase</keyword>
<dbReference type="GO" id="GO:0005524">
    <property type="term" value="F:ATP binding"/>
    <property type="evidence" value="ECO:0007669"/>
    <property type="project" value="UniProtKB-KW"/>
</dbReference>
<feature type="transmembrane region" description="Helical" evidence="9">
    <location>
        <begin position="128"/>
        <end position="150"/>
    </location>
</feature>
<feature type="compositionally biased region" description="Basic and acidic residues" evidence="8">
    <location>
        <begin position="456"/>
        <end position="472"/>
    </location>
</feature>
<evidence type="ECO:0000256" key="2">
    <source>
        <dbReference type="ARBA" id="ARBA00012438"/>
    </source>
</evidence>